<feature type="transmembrane region" description="Helical" evidence="8">
    <location>
        <begin position="457"/>
        <end position="490"/>
    </location>
</feature>
<dbReference type="Pfam" id="PF02687">
    <property type="entry name" value="FtsX"/>
    <property type="match status" value="2"/>
</dbReference>
<keyword evidence="4 8" id="KW-1133">Transmembrane helix</keyword>
<dbReference type="OrthoDB" id="9780560at2"/>
<dbReference type="InterPro" id="IPR003838">
    <property type="entry name" value="ABC3_permease_C"/>
</dbReference>
<feature type="transmembrane region" description="Helical" evidence="8">
    <location>
        <begin position="815"/>
        <end position="842"/>
    </location>
</feature>
<dbReference type="KEGG" id="cprt:FIC82_018105"/>
<gene>
    <name evidence="10" type="ORF">FIC82_018105</name>
</gene>
<protein>
    <submittedName>
        <fullName evidence="10">FtsX-like permease family protein</fullName>
    </submittedName>
</protein>
<dbReference type="InterPro" id="IPR050250">
    <property type="entry name" value="Macrolide_Exporter_MacB"/>
</dbReference>
<evidence type="ECO:0000313" key="10">
    <source>
        <dbReference type="EMBL" id="QJW37799.1"/>
    </source>
</evidence>
<feature type="transmembrane region" description="Helical" evidence="8">
    <location>
        <begin position="319"/>
        <end position="346"/>
    </location>
</feature>
<feature type="region of interest" description="Disordered" evidence="7">
    <location>
        <begin position="590"/>
        <end position="621"/>
    </location>
</feature>
<feature type="domain" description="ABC3 transporter permease C-terminal" evidence="9">
    <location>
        <begin position="278"/>
        <end position="398"/>
    </location>
</feature>
<dbReference type="GO" id="GO:0005886">
    <property type="term" value="C:plasma membrane"/>
    <property type="evidence" value="ECO:0007669"/>
    <property type="project" value="UniProtKB-SubCell"/>
</dbReference>
<comment type="subcellular location">
    <subcellularLocation>
        <location evidence="1">Cell membrane</location>
        <topology evidence="1">Multi-pass membrane protein</topology>
    </subcellularLocation>
</comment>
<reference evidence="11" key="1">
    <citation type="journal article" date="2022" name="Int. J. Syst. Evol. Microbiol.">
        <title>Cellulosimicrobium protaetiae sp. nov., isolated from the gut of the larva of Protaetia brevitarsis seulensis.</title>
        <authorList>
            <person name="Le Han H."/>
            <person name="Nguyen T.T.H."/>
            <person name="Li Z."/>
            <person name="Shin N.R."/>
            <person name="Kim S.G."/>
        </authorList>
    </citation>
    <scope>NUCLEOTIDE SEQUENCE [LARGE SCALE GENOMIC DNA]</scope>
    <source>
        <strain evidence="11">BI34</strain>
    </source>
</reference>
<feature type="transmembrane region" description="Helical" evidence="8">
    <location>
        <begin position="12"/>
        <end position="36"/>
    </location>
</feature>
<name>A0A6M5ULS5_9MICO</name>
<evidence type="ECO:0000259" key="9">
    <source>
        <dbReference type="Pfam" id="PF02687"/>
    </source>
</evidence>
<evidence type="ECO:0000256" key="8">
    <source>
        <dbReference type="SAM" id="Phobius"/>
    </source>
</evidence>
<sequence>MIRVALRGVRAHVVRFVLSVLAVTLGVAFVVGTFAFRGMLSSTFDDIIATTLTADVYVRGAQEVTGDAAGPGGGGGGNGFAGDRTLVPADLAPDVERVDGVARAVPDVSGPVVLVAADGTAVVTTGPPSTAFSIDPEDPSLTLLDGAWPGPDEIVLEQSAAETAGLTTGDETTVVLGGEPTPVTVSGVFGIEAAAAGAVLVGIDGETAREVYAPDGMVPQLSVWASPSSGPVDEEALAARVGDVLPDGAEAVTGEQARAEASEAVEEVLGFVETFLLVFAAIALFVGAFIIANTFAMSVRERLRELALLRALGASPGQVFASVLVQALVVGLVGGGLGVLAGAGLVRVIRWGLTLAGMEFSGRVPLGAPQVVAAVGLGAVVSVLAAVLPARRAAAIPPVQAMRDDVAPDRGTGVRAVGGIVLVAAGAGVLWLAAFLGSSVADAPTGWAWVDDLSPRVLLGVGAGLVLVGVLVGSPAVARGVLTVLAWPLVVALRPLGRLARGNVTRNPRRTASTAGALLIGMALVSVTGVIAASTQASVRSIVENEVRADLVVDSATLVVPEGAVEAIAATPGAAVVDTVRLGLAPVATVGASGSGTPGSDDGSDEAPGDGSGGGEARGTDVAGVPAGFFDTALDPVALAGDPTATLEAGDVVVHRRTARERGWEVGDTLRLGEGDAAVEARVGAVIDSQLVGTGILVRDDVFDAVVPAAQASVRIVYVSAADGATPAEVEDLRAALTTAVEPFLVVTVLDREQTASAFADQVNQVLVILYALLALSIVIALLGIVNTLALSIIERTREIGLLRAVGLGRLQLAGVIAIESVLTAVYGTVLGVATGIGIGAALPGVLADEGLSTLAVPWGQVLAILGVAVVIGLVASVWPAIRAARLPVLDAVTVD</sequence>
<feature type="transmembrane region" description="Helical" evidence="8">
    <location>
        <begin position="768"/>
        <end position="794"/>
    </location>
</feature>
<dbReference type="Proteomes" id="UP000451354">
    <property type="component" value="Chromosome"/>
</dbReference>
<evidence type="ECO:0000256" key="1">
    <source>
        <dbReference type="ARBA" id="ARBA00004651"/>
    </source>
</evidence>
<feature type="domain" description="ABC3 transporter permease C-terminal" evidence="9">
    <location>
        <begin position="772"/>
        <end position="888"/>
    </location>
</feature>
<keyword evidence="3 8" id="KW-0812">Transmembrane</keyword>
<dbReference type="AlphaFoldDB" id="A0A6M5ULS5"/>
<dbReference type="EMBL" id="CP052757">
    <property type="protein sequence ID" value="QJW37799.1"/>
    <property type="molecule type" value="Genomic_DNA"/>
</dbReference>
<comment type="similarity">
    <text evidence="6">Belongs to the ABC-4 integral membrane protein family.</text>
</comment>
<dbReference type="GO" id="GO:0022857">
    <property type="term" value="F:transmembrane transporter activity"/>
    <property type="evidence" value="ECO:0007669"/>
    <property type="project" value="TreeGrafter"/>
</dbReference>
<evidence type="ECO:0000256" key="4">
    <source>
        <dbReference type="ARBA" id="ARBA00022989"/>
    </source>
</evidence>
<keyword evidence="5 8" id="KW-0472">Membrane</keyword>
<evidence type="ECO:0000256" key="6">
    <source>
        <dbReference type="ARBA" id="ARBA00038076"/>
    </source>
</evidence>
<feature type="transmembrane region" description="Helical" evidence="8">
    <location>
        <begin position="275"/>
        <end position="299"/>
    </location>
</feature>
<keyword evidence="2" id="KW-1003">Cell membrane</keyword>
<feature type="transmembrane region" description="Helical" evidence="8">
    <location>
        <begin position="416"/>
        <end position="437"/>
    </location>
</feature>
<dbReference type="PANTHER" id="PTHR30572">
    <property type="entry name" value="MEMBRANE COMPONENT OF TRANSPORTER-RELATED"/>
    <property type="match status" value="1"/>
</dbReference>
<organism evidence="10 11">
    <name type="scientific">Cellulosimicrobium protaetiae</name>
    <dbReference type="NCBI Taxonomy" id="2587808"/>
    <lineage>
        <taxon>Bacteria</taxon>
        <taxon>Bacillati</taxon>
        <taxon>Actinomycetota</taxon>
        <taxon>Actinomycetes</taxon>
        <taxon>Micrococcales</taxon>
        <taxon>Promicromonosporaceae</taxon>
        <taxon>Cellulosimicrobium</taxon>
    </lineage>
</organism>
<evidence type="ECO:0000256" key="7">
    <source>
        <dbReference type="SAM" id="MobiDB-lite"/>
    </source>
</evidence>
<evidence type="ECO:0000256" key="2">
    <source>
        <dbReference type="ARBA" id="ARBA00022475"/>
    </source>
</evidence>
<proteinExistence type="inferred from homology"/>
<evidence type="ECO:0000256" key="3">
    <source>
        <dbReference type="ARBA" id="ARBA00022692"/>
    </source>
</evidence>
<dbReference type="PANTHER" id="PTHR30572:SF4">
    <property type="entry name" value="ABC TRANSPORTER PERMEASE YTRF"/>
    <property type="match status" value="1"/>
</dbReference>
<feature type="transmembrane region" description="Helical" evidence="8">
    <location>
        <begin position="862"/>
        <end position="882"/>
    </location>
</feature>
<keyword evidence="11" id="KW-1185">Reference proteome</keyword>
<accession>A0A6M5ULS5</accession>
<feature type="transmembrane region" description="Helical" evidence="8">
    <location>
        <begin position="511"/>
        <end position="533"/>
    </location>
</feature>
<evidence type="ECO:0000313" key="11">
    <source>
        <dbReference type="Proteomes" id="UP000451354"/>
    </source>
</evidence>
<dbReference type="RefSeq" id="WP_154799406.1">
    <property type="nucleotide sequence ID" value="NZ_CP052757.1"/>
</dbReference>
<evidence type="ECO:0000256" key="5">
    <source>
        <dbReference type="ARBA" id="ARBA00023136"/>
    </source>
</evidence>
<feature type="transmembrane region" description="Helical" evidence="8">
    <location>
        <begin position="366"/>
        <end position="388"/>
    </location>
</feature>